<gene>
    <name evidence="10 11" type="primary">LOC112495217</name>
</gene>
<dbReference type="RefSeq" id="XP_024946705.1">
    <property type="nucleotide sequence ID" value="XM_025090937.1"/>
</dbReference>
<dbReference type="GO" id="GO:0005886">
    <property type="term" value="C:plasma membrane"/>
    <property type="evidence" value="ECO:0007669"/>
    <property type="project" value="UniProtKB-SubCell"/>
</dbReference>
<dbReference type="PANTHER" id="PTHR42643:SF24">
    <property type="entry name" value="IONOTROPIC RECEPTOR 60A"/>
    <property type="match status" value="1"/>
</dbReference>
<keyword evidence="2" id="KW-1003">Cell membrane</keyword>
<sequence length="126" mass="14377">MPISRSQLHSTTALTFKGNVHFYIPKEPVLYYPTPFVFQRGSAYIDEFNRKIGELTEAGFIRWWISRNHTGSSRKSSTSVEAALKFSQMASVFVLWLIGLLSAVITFLDEITSRRNRKPGSIAYLK</sequence>
<name>A0AAJ7RT90_CEPCN</name>
<reference evidence="10 11" key="1">
    <citation type="submission" date="2025-04" db="UniProtKB">
        <authorList>
            <consortium name="RefSeq"/>
        </authorList>
    </citation>
    <scope>IDENTIFICATION</scope>
</reference>
<accession>A0AAJ7RT90</accession>
<keyword evidence="4 8" id="KW-1133">Transmembrane helix</keyword>
<comment type="subcellular location">
    <subcellularLocation>
        <location evidence="1">Cell membrane</location>
        <topology evidence="1">Multi-pass membrane protein</topology>
    </subcellularLocation>
</comment>
<evidence type="ECO:0000256" key="4">
    <source>
        <dbReference type="ARBA" id="ARBA00022989"/>
    </source>
</evidence>
<keyword evidence="3 8" id="KW-0812">Transmembrane</keyword>
<proteinExistence type="predicted"/>
<keyword evidence="7" id="KW-0325">Glycoprotein</keyword>
<evidence type="ECO:0000256" key="1">
    <source>
        <dbReference type="ARBA" id="ARBA00004651"/>
    </source>
</evidence>
<dbReference type="GeneID" id="112495217"/>
<evidence type="ECO:0000256" key="2">
    <source>
        <dbReference type="ARBA" id="ARBA00022475"/>
    </source>
</evidence>
<protein>
    <submittedName>
        <fullName evidence="10 11">Uncharacterized protein LOC112495217</fullName>
    </submittedName>
</protein>
<evidence type="ECO:0000256" key="8">
    <source>
        <dbReference type="SAM" id="Phobius"/>
    </source>
</evidence>
<evidence type="ECO:0000313" key="9">
    <source>
        <dbReference type="Proteomes" id="UP000694920"/>
    </source>
</evidence>
<feature type="transmembrane region" description="Helical" evidence="8">
    <location>
        <begin position="86"/>
        <end position="108"/>
    </location>
</feature>
<evidence type="ECO:0000256" key="6">
    <source>
        <dbReference type="ARBA" id="ARBA00023170"/>
    </source>
</evidence>
<dbReference type="Proteomes" id="UP000694920">
    <property type="component" value="Unplaced"/>
</dbReference>
<organism evidence="9 10">
    <name type="scientific">Cephus cinctus</name>
    <name type="common">Wheat stem sawfly</name>
    <dbReference type="NCBI Taxonomy" id="211228"/>
    <lineage>
        <taxon>Eukaryota</taxon>
        <taxon>Metazoa</taxon>
        <taxon>Ecdysozoa</taxon>
        <taxon>Arthropoda</taxon>
        <taxon>Hexapoda</taxon>
        <taxon>Insecta</taxon>
        <taxon>Pterygota</taxon>
        <taxon>Neoptera</taxon>
        <taxon>Endopterygota</taxon>
        <taxon>Hymenoptera</taxon>
        <taxon>Cephoidea</taxon>
        <taxon>Cephidae</taxon>
        <taxon>Cephus</taxon>
    </lineage>
</organism>
<dbReference type="AlphaFoldDB" id="A0AAJ7RT90"/>
<evidence type="ECO:0000313" key="11">
    <source>
        <dbReference type="RefSeq" id="XP_024946705.1"/>
    </source>
</evidence>
<evidence type="ECO:0000313" key="10">
    <source>
        <dbReference type="RefSeq" id="XP_024946704.1"/>
    </source>
</evidence>
<keyword evidence="6" id="KW-0675">Receptor</keyword>
<evidence type="ECO:0000256" key="5">
    <source>
        <dbReference type="ARBA" id="ARBA00023136"/>
    </source>
</evidence>
<evidence type="ECO:0000256" key="7">
    <source>
        <dbReference type="ARBA" id="ARBA00023180"/>
    </source>
</evidence>
<evidence type="ECO:0000256" key="3">
    <source>
        <dbReference type="ARBA" id="ARBA00022692"/>
    </source>
</evidence>
<dbReference type="PANTHER" id="PTHR42643">
    <property type="entry name" value="IONOTROPIC RECEPTOR 20A-RELATED"/>
    <property type="match status" value="1"/>
</dbReference>
<dbReference type="KEGG" id="ccin:112495217"/>
<dbReference type="RefSeq" id="XP_024946704.1">
    <property type="nucleotide sequence ID" value="XM_025090936.1"/>
</dbReference>
<keyword evidence="9" id="KW-1185">Reference proteome</keyword>
<keyword evidence="5 8" id="KW-0472">Membrane</keyword>
<dbReference type="InterPro" id="IPR052192">
    <property type="entry name" value="Insect_Ionotropic_Sensory_Rcpt"/>
</dbReference>